<evidence type="ECO:0000313" key="1">
    <source>
        <dbReference type="EMBL" id="MFL9837965.1"/>
    </source>
</evidence>
<keyword evidence="2" id="KW-1185">Reference proteome</keyword>
<comment type="caution">
    <text evidence="1">The sequence shown here is derived from an EMBL/GenBank/DDBJ whole genome shotgun (WGS) entry which is preliminary data.</text>
</comment>
<evidence type="ECO:0000313" key="2">
    <source>
        <dbReference type="Proteomes" id="UP001629059"/>
    </source>
</evidence>
<sequence>MDKETVNYILEHFSNLLTEKEALALKHCNYLHTVDHKPTPEKRKNLLEMGVLTEDPETLKLLNIGYENFRSKSAHRIVDENKDIQFFNNCPKCGKRARTPRAKICPHCFHNWHNQ</sequence>
<accession>A0ABW8YFA0</accession>
<name>A0ABW8YFA0_9FLAO</name>
<protein>
    <submittedName>
        <fullName evidence="1">Uncharacterized protein</fullName>
    </submittedName>
</protein>
<dbReference type="EMBL" id="JBELQB010000007">
    <property type="protein sequence ID" value="MFL9837965.1"/>
    <property type="molecule type" value="Genomic_DNA"/>
</dbReference>
<proteinExistence type="predicted"/>
<dbReference type="RefSeq" id="WP_408074960.1">
    <property type="nucleotide sequence ID" value="NZ_JBELQB010000007.1"/>
</dbReference>
<dbReference type="Proteomes" id="UP001629059">
    <property type="component" value="Unassembled WGS sequence"/>
</dbReference>
<organism evidence="1 2">
    <name type="scientific">Flavobacterium rhizophilum</name>
    <dbReference type="NCBI Taxonomy" id="3163296"/>
    <lineage>
        <taxon>Bacteria</taxon>
        <taxon>Pseudomonadati</taxon>
        <taxon>Bacteroidota</taxon>
        <taxon>Flavobacteriia</taxon>
        <taxon>Flavobacteriales</taxon>
        <taxon>Flavobacteriaceae</taxon>
        <taxon>Flavobacterium</taxon>
    </lineage>
</organism>
<gene>
    <name evidence="1" type="ORF">ABS768_10685</name>
</gene>
<reference evidence="1 2" key="1">
    <citation type="submission" date="2024-06" db="EMBL/GenBank/DDBJ databases">
        <authorList>
            <person name="Kaempfer P."/>
            <person name="Viver T."/>
        </authorList>
    </citation>
    <scope>NUCLEOTIDE SEQUENCE [LARGE SCALE GENOMIC DNA]</scope>
    <source>
        <strain evidence="1 2">ST-75</strain>
    </source>
</reference>